<dbReference type="RefSeq" id="WP_191159440.1">
    <property type="nucleotide sequence ID" value="NZ_JACXAI010000022.1"/>
</dbReference>
<protein>
    <submittedName>
        <fullName evidence="4">GNAT family N-acetyltransferase</fullName>
    </submittedName>
</protein>
<feature type="domain" description="N-acetyltransferase" evidence="3">
    <location>
        <begin position="1"/>
        <end position="148"/>
    </location>
</feature>
<dbReference type="PANTHER" id="PTHR43800:SF1">
    <property type="entry name" value="PEPTIDYL-LYSINE N-ACETYLTRANSFERASE YJAB"/>
    <property type="match status" value="1"/>
</dbReference>
<gene>
    <name evidence="4" type="ORF">IC621_16540</name>
</gene>
<dbReference type="Pfam" id="PF13508">
    <property type="entry name" value="Acetyltransf_7"/>
    <property type="match status" value="1"/>
</dbReference>
<dbReference type="InterPro" id="IPR016181">
    <property type="entry name" value="Acyl_CoA_acyltransferase"/>
</dbReference>
<dbReference type="EMBL" id="JACXAI010000022">
    <property type="protein sequence ID" value="MBD1381841.1"/>
    <property type="molecule type" value="Genomic_DNA"/>
</dbReference>
<sequence>MIRLCDKLDTEVINQIINDAARAYKGVIPQDRYHEPYMSLEELKLEMNDGVIFWGFDENNELLGVMGIQDKGEVSLIRHAYVRTNQRKSGIGTKLLSHLMHLTNKPILIGTWESAEWAINFYMKNGFQVVPEEEKVKLLHQYWNVPERQIETSVVLCDNKWKPAK</sequence>
<reference evidence="4" key="1">
    <citation type="submission" date="2020-09" db="EMBL/GenBank/DDBJ databases">
        <title>A novel bacterium of genus Bacillus, isolated from South China Sea.</title>
        <authorList>
            <person name="Huang H."/>
            <person name="Mo K."/>
            <person name="Hu Y."/>
        </authorList>
    </citation>
    <scope>NUCLEOTIDE SEQUENCE</scope>
    <source>
        <strain evidence="4">IB182487</strain>
    </source>
</reference>
<dbReference type="Gene3D" id="3.40.630.30">
    <property type="match status" value="1"/>
</dbReference>
<evidence type="ECO:0000256" key="2">
    <source>
        <dbReference type="ARBA" id="ARBA00023315"/>
    </source>
</evidence>
<comment type="caution">
    <text evidence="4">The sequence shown here is derived from an EMBL/GenBank/DDBJ whole genome shotgun (WGS) entry which is preliminary data.</text>
</comment>
<name>A0A926RYA1_9BACI</name>
<dbReference type="InterPro" id="IPR000182">
    <property type="entry name" value="GNAT_dom"/>
</dbReference>
<dbReference type="PANTHER" id="PTHR43800">
    <property type="entry name" value="PEPTIDYL-LYSINE N-ACETYLTRANSFERASE YJAB"/>
    <property type="match status" value="1"/>
</dbReference>
<dbReference type="PROSITE" id="PS51186">
    <property type="entry name" value="GNAT"/>
    <property type="match status" value="1"/>
</dbReference>
<evidence type="ECO:0000256" key="1">
    <source>
        <dbReference type="ARBA" id="ARBA00022679"/>
    </source>
</evidence>
<keyword evidence="2" id="KW-0012">Acyltransferase</keyword>
<evidence type="ECO:0000313" key="4">
    <source>
        <dbReference type="EMBL" id="MBD1381841.1"/>
    </source>
</evidence>
<organism evidence="4 5">
    <name type="scientific">Metabacillus arenae</name>
    <dbReference type="NCBI Taxonomy" id="2771434"/>
    <lineage>
        <taxon>Bacteria</taxon>
        <taxon>Bacillati</taxon>
        <taxon>Bacillota</taxon>
        <taxon>Bacilli</taxon>
        <taxon>Bacillales</taxon>
        <taxon>Bacillaceae</taxon>
        <taxon>Metabacillus</taxon>
    </lineage>
</organism>
<keyword evidence="1" id="KW-0808">Transferase</keyword>
<dbReference type="CDD" id="cd04301">
    <property type="entry name" value="NAT_SF"/>
    <property type="match status" value="1"/>
</dbReference>
<dbReference type="SUPFAM" id="SSF55729">
    <property type="entry name" value="Acyl-CoA N-acyltransferases (Nat)"/>
    <property type="match status" value="1"/>
</dbReference>
<dbReference type="GO" id="GO:0016747">
    <property type="term" value="F:acyltransferase activity, transferring groups other than amino-acyl groups"/>
    <property type="evidence" value="ECO:0007669"/>
    <property type="project" value="InterPro"/>
</dbReference>
<evidence type="ECO:0000313" key="5">
    <source>
        <dbReference type="Proteomes" id="UP000626844"/>
    </source>
</evidence>
<evidence type="ECO:0000259" key="3">
    <source>
        <dbReference type="PROSITE" id="PS51186"/>
    </source>
</evidence>
<keyword evidence="5" id="KW-1185">Reference proteome</keyword>
<dbReference type="AlphaFoldDB" id="A0A926RYA1"/>
<dbReference type="Proteomes" id="UP000626844">
    <property type="component" value="Unassembled WGS sequence"/>
</dbReference>
<proteinExistence type="predicted"/>
<accession>A0A926RYA1</accession>